<feature type="compositionally biased region" description="Polar residues" evidence="1">
    <location>
        <begin position="221"/>
        <end position="231"/>
    </location>
</feature>
<protein>
    <submittedName>
        <fullName evidence="2">Uncharacterized protein</fullName>
    </submittedName>
</protein>
<organism evidence="2 3">
    <name type="scientific">Adineta steineri</name>
    <dbReference type="NCBI Taxonomy" id="433720"/>
    <lineage>
        <taxon>Eukaryota</taxon>
        <taxon>Metazoa</taxon>
        <taxon>Spiralia</taxon>
        <taxon>Gnathifera</taxon>
        <taxon>Rotifera</taxon>
        <taxon>Eurotatoria</taxon>
        <taxon>Bdelloidea</taxon>
        <taxon>Adinetida</taxon>
        <taxon>Adinetidae</taxon>
        <taxon>Adineta</taxon>
    </lineage>
</organism>
<dbReference type="EMBL" id="CAJNOE010000471">
    <property type="protein sequence ID" value="CAF1232595.1"/>
    <property type="molecule type" value="Genomic_DNA"/>
</dbReference>
<accession>A0A814YSX9</accession>
<gene>
    <name evidence="2" type="ORF">IZO911_LOCUS30339</name>
</gene>
<name>A0A814YSX9_9BILA</name>
<proteinExistence type="predicted"/>
<comment type="caution">
    <text evidence="2">The sequence shown here is derived from an EMBL/GenBank/DDBJ whole genome shotgun (WGS) entry which is preliminary data.</text>
</comment>
<dbReference type="AlphaFoldDB" id="A0A814YSX9"/>
<evidence type="ECO:0000313" key="2">
    <source>
        <dbReference type="EMBL" id="CAF1232595.1"/>
    </source>
</evidence>
<evidence type="ECO:0000256" key="1">
    <source>
        <dbReference type="SAM" id="MobiDB-lite"/>
    </source>
</evidence>
<evidence type="ECO:0000313" key="3">
    <source>
        <dbReference type="Proteomes" id="UP000663860"/>
    </source>
</evidence>
<dbReference type="Proteomes" id="UP000663860">
    <property type="component" value="Unassembled WGS sequence"/>
</dbReference>
<feature type="region of interest" description="Disordered" evidence="1">
    <location>
        <begin position="196"/>
        <end position="260"/>
    </location>
</feature>
<reference evidence="2" key="1">
    <citation type="submission" date="2021-02" db="EMBL/GenBank/DDBJ databases">
        <authorList>
            <person name="Nowell W R."/>
        </authorList>
    </citation>
    <scope>NUCLEOTIDE SEQUENCE</scope>
</reference>
<sequence>MGRVLSTEKEDTTSSGTEYRECYLSPRREDYGPRAVISKFPVKRSLSNRSALSYDLEQNPLSEATEYRFCYENYRPKRPYVVHEGRSHVFDYVPKPLSMKPMSKLPVNPTNLNDTEYHERFPNYRSFLPTQELLPAHISAKPDVQSETQKKRDQMNRKLLPAHISAKPDVQSETQKKRDQMNRSQYFQQLIDDHDRLHGGHRYRSTSEQRTAFQWPPHISPSKQTPRQQQEIPMPISQPYSTPRNIYEPLPPIQRTKVNS</sequence>